<name>A0A2P2QG87_RHIMU</name>
<dbReference type="EMBL" id="GGEC01085431">
    <property type="protein sequence ID" value="MBX65915.1"/>
    <property type="molecule type" value="Transcribed_RNA"/>
</dbReference>
<reference evidence="1" key="1">
    <citation type="submission" date="2018-02" db="EMBL/GenBank/DDBJ databases">
        <title>Rhizophora mucronata_Transcriptome.</title>
        <authorList>
            <person name="Meera S.P."/>
            <person name="Sreeshan A."/>
            <person name="Augustine A."/>
        </authorList>
    </citation>
    <scope>NUCLEOTIDE SEQUENCE</scope>
    <source>
        <tissue evidence="1">Leaf</tissue>
    </source>
</reference>
<organism evidence="1">
    <name type="scientific">Rhizophora mucronata</name>
    <name type="common">Asiatic mangrove</name>
    <dbReference type="NCBI Taxonomy" id="61149"/>
    <lineage>
        <taxon>Eukaryota</taxon>
        <taxon>Viridiplantae</taxon>
        <taxon>Streptophyta</taxon>
        <taxon>Embryophyta</taxon>
        <taxon>Tracheophyta</taxon>
        <taxon>Spermatophyta</taxon>
        <taxon>Magnoliopsida</taxon>
        <taxon>eudicotyledons</taxon>
        <taxon>Gunneridae</taxon>
        <taxon>Pentapetalae</taxon>
        <taxon>rosids</taxon>
        <taxon>fabids</taxon>
        <taxon>Malpighiales</taxon>
        <taxon>Rhizophoraceae</taxon>
        <taxon>Rhizophora</taxon>
    </lineage>
</organism>
<proteinExistence type="predicted"/>
<evidence type="ECO:0000313" key="1">
    <source>
        <dbReference type="EMBL" id="MBX65915.1"/>
    </source>
</evidence>
<sequence>MSIILSFVLSDTTW</sequence>
<protein>
    <submittedName>
        <fullName evidence="1">Uncharacterized protein</fullName>
    </submittedName>
</protein>
<accession>A0A2P2QG87</accession>